<feature type="transmembrane region" description="Helical" evidence="1">
    <location>
        <begin position="155"/>
        <end position="174"/>
    </location>
</feature>
<feature type="transmembrane region" description="Helical" evidence="1">
    <location>
        <begin position="101"/>
        <end position="121"/>
    </location>
</feature>
<protein>
    <recommendedName>
        <fullName evidence="1">Probable queuosine precursor transporter</fullName>
        <shortName evidence="1">Q precursor transporter</shortName>
    </recommendedName>
</protein>
<feature type="transmembrane region" description="Helical" evidence="1">
    <location>
        <begin position="72"/>
        <end position="89"/>
    </location>
</feature>
<dbReference type="Pfam" id="PF02592">
    <property type="entry name" value="Vut_1"/>
    <property type="match status" value="1"/>
</dbReference>
<keyword evidence="1" id="KW-0997">Cell inner membrane</keyword>
<dbReference type="HAMAP" id="MF_02088">
    <property type="entry name" value="Q_prec_transport"/>
    <property type="match status" value="1"/>
</dbReference>
<accession>A0A4Q7DJJ4</accession>
<dbReference type="OrthoDB" id="7065604at2"/>
<dbReference type="Proteomes" id="UP000293550">
    <property type="component" value="Unassembled WGS sequence"/>
</dbReference>
<dbReference type="PANTHER" id="PTHR34300:SF2">
    <property type="entry name" value="QUEUOSINE PRECURSOR TRANSPORTER-RELATED"/>
    <property type="match status" value="1"/>
</dbReference>
<gene>
    <name evidence="2" type="ORF">EQU50_00135</name>
</gene>
<dbReference type="InterPro" id="IPR003744">
    <property type="entry name" value="YhhQ"/>
</dbReference>
<keyword evidence="1" id="KW-0812">Transmembrane</keyword>
<feature type="transmembrane region" description="Helical" evidence="1">
    <location>
        <begin position="195"/>
        <end position="213"/>
    </location>
</feature>
<comment type="subcellular location">
    <subcellularLocation>
        <location evidence="1">Cell inner membrane</location>
        <topology evidence="1">Multi-pass membrane protein</topology>
    </subcellularLocation>
</comment>
<feature type="transmembrane region" description="Helical" evidence="1">
    <location>
        <begin position="12"/>
        <end position="35"/>
    </location>
</feature>
<dbReference type="NCBIfam" id="TIGR00697">
    <property type="entry name" value="queuosine precursor transporter"/>
    <property type="match status" value="1"/>
</dbReference>
<reference evidence="2 3" key="1">
    <citation type="submission" date="2018-10" db="EMBL/GenBank/DDBJ databases">
        <title>An updated phylogeny of the Alphaproteobacteria reveals that the parasitic Rickettsiales and Holosporales have independent origins.</title>
        <authorList>
            <person name="Munoz-Gomez S.A."/>
            <person name="Hess S."/>
            <person name="Burger G."/>
            <person name="Lang B.F."/>
            <person name="Susko E."/>
            <person name="Slamovits C.H."/>
            <person name="Roger A.J."/>
        </authorList>
    </citation>
    <scope>NUCLEOTIDE SEQUENCE [LARGE SCALE GENOMIC DNA]</scope>
    <source>
        <strain evidence="2">HOLO01</strain>
    </source>
</reference>
<organism evidence="2 3">
    <name type="scientific">Candidatus Finniella inopinata</name>
    <dbReference type="NCBI Taxonomy" id="1696036"/>
    <lineage>
        <taxon>Bacteria</taxon>
        <taxon>Pseudomonadati</taxon>
        <taxon>Pseudomonadota</taxon>
        <taxon>Alphaproteobacteria</taxon>
        <taxon>Holosporales</taxon>
        <taxon>Candidatus Paracaedibacteraceae</taxon>
        <taxon>Candidatus Finniella</taxon>
    </lineage>
</organism>
<keyword evidence="1" id="KW-0472">Membrane</keyword>
<dbReference type="AlphaFoldDB" id="A0A4Q7DJJ4"/>
<proteinExistence type="inferred from homology"/>
<comment type="caution">
    <text evidence="2">The sequence shown here is derived from an EMBL/GenBank/DDBJ whole genome shotgun (WGS) entry which is preliminary data.</text>
</comment>
<dbReference type="GO" id="GO:0022857">
    <property type="term" value="F:transmembrane transporter activity"/>
    <property type="evidence" value="ECO:0007669"/>
    <property type="project" value="UniProtKB-UniRule"/>
</dbReference>
<evidence type="ECO:0000256" key="1">
    <source>
        <dbReference type="HAMAP-Rule" id="MF_02088"/>
    </source>
</evidence>
<sequence>MDSIVFQLISYLQGFSVEFASFLTFCVCACSILFLLKGFGHLGLCTYNVLAVIVANIQVLRLAEYHFFPEPLALGTIVFATTFLVSDILTEHYGAKAARQALWLSFIAQILMTVWMVLTLGHPTVDYGKLSCNLADVFSKNDQGMLQIFAPSPRLLTASLIAYFISQQCDIWLFQKIRGLSHNRFVWLRQNLSTSLSGLLDNFIFGLIAWVILSPTPLSFSLFFSSYVIASYILRMVVNAAGTPVMYLSYHCLPKADKNTRIQQT</sequence>
<evidence type="ECO:0000313" key="3">
    <source>
        <dbReference type="Proteomes" id="UP000293550"/>
    </source>
</evidence>
<evidence type="ECO:0000313" key="2">
    <source>
        <dbReference type="EMBL" id="RZI47033.1"/>
    </source>
</evidence>
<dbReference type="PANTHER" id="PTHR34300">
    <property type="entry name" value="QUEUOSINE PRECURSOR TRANSPORTER-RELATED"/>
    <property type="match status" value="1"/>
</dbReference>
<comment type="similarity">
    <text evidence="1">Belongs to the vitamin uptake transporter (VUT/ECF) (TC 2.A.88) family. Q precursor transporter subfamily.</text>
</comment>
<keyword evidence="1" id="KW-0813">Transport</keyword>
<feature type="transmembrane region" description="Helical" evidence="1">
    <location>
        <begin position="42"/>
        <end position="60"/>
    </location>
</feature>
<dbReference type="GO" id="GO:0005886">
    <property type="term" value="C:plasma membrane"/>
    <property type="evidence" value="ECO:0007669"/>
    <property type="project" value="UniProtKB-SubCell"/>
</dbReference>
<name>A0A4Q7DJJ4_9PROT</name>
<keyword evidence="3" id="KW-1185">Reference proteome</keyword>
<dbReference type="RefSeq" id="WP_130153146.1">
    <property type="nucleotide sequence ID" value="NZ_SCFB01000001.1"/>
</dbReference>
<dbReference type="EMBL" id="SCFB01000001">
    <property type="protein sequence ID" value="RZI47033.1"/>
    <property type="molecule type" value="Genomic_DNA"/>
</dbReference>
<keyword evidence="1" id="KW-1133">Transmembrane helix</keyword>
<keyword evidence="1" id="KW-1003">Cell membrane</keyword>
<comment type="function">
    <text evidence="1">Involved in the import of queuosine (Q) precursors, required for Q precursor salvage.</text>
</comment>